<evidence type="ECO:0000313" key="2">
    <source>
        <dbReference type="Proteomes" id="UP000324222"/>
    </source>
</evidence>
<sequence>MKEFWQVKEQTWRDSGQSITSVMCSAQRDGSDMEPVIIPGKISIIPPQVAPTGRG</sequence>
<reference evidence="1 2" key="1">
    <citation type="submission" date="2019-05" db="EMBL/GenBank/DDBJ databases">
        <title>Another draft genome of Portunus trituberculatus and its Hox gene families provides insights of decapod evolution.</title>
        <authorList>
            <person name="Jeong J.-H."/>
            <person name="Song I."/>
            <person name="Kim S."/>
            <person name="Choi T."/>
            <person name="Kim D."/>
            <person name="Ryu S."/>
            <person name="Kim W."/>
        </authorList>
    </citation>
    <scope>NUCLEOTIDE SEQUENCE [LARGE SCALE GENOMIC DNA]</scope>
    <source>
        <tissue evidence="1">Muscle</tissue>
    </source>
</reference>
<dbReference type="Proteomes" id="UP000324222">
    <property type="component" value="Unassembled WGS sequence"/>
</dbReference>
<dbReference type="EMBL" id="VSRR010073530">
    <property type="protein sequence ID" value="MPC87112.1"/>
    <property type="molecule type" value="Genomic_DNA"/>
</dbReference>
<keyword evidence="2" id="KW-1185">Reference proteome</keyword>
<comment type="caution">
    <text evidence="1">The sequence shown here is derived from an EMBL/GenBank/DDBJ whole genome shotgun (WGS) entry which is preliminary data.</text>
</comment>
<organism evidence="1 2">
    <name type="scientific">Portunus trituberculatus</name>
    <name type="common">Swimming crab</name>
    <name type="synonym">Neptunus trituberculatus</name>
    <dbReference type="NCBI Taxonomy" id="210409"/>
    <lineage>
        <taxon>Eukaryota</taxon>
        <taxon>Metazoa</taxon>
        <taxon>Ecdysozoa</taxon>
        <taxon>Arthropoda</taxon>
        <taxon>Crustacea</taxon>
        <taxon>Multicrustacea</taxon>
        <taxon>Malacostraca</taxon>
        <taxon>Eumalacostraca</taxon>
        <taxon>Eucarida</taxon>
        <taxon>Decapoda</taxon>
        <taxon>Pleocyemata</taxon>
        <taxon>Brachyura</taxon>
        <taxon>Eubrachyura</taxon>
        <taxon>Portunoidea</taxon>
        <taxon>Portunidae</taxon>
        <taxon>Portuninae</taxon>
        <taxon>Portunus</taxon>
    </lineage>
</organism>
<dbReference type="AlphaFoldDB" id="A0A5B7IT86"/>
<proteinExistence type="predicted"/>
<evidence type="ECO:0000313" key="1">
    <source>
        <dbReference type="EMBL" id="MPC87112.1"/>
    </source>
</evidence>
<accession>A0A5B7IT86</accession>
<name>A0A5B7IT86_PORTR</name>
<protein>
    <submittedName>
        <fullName evidence="1">Uncharacterized protein</fullName>
    </submittedName>
</protein>
<gene>
    <name evidence="1" type="ORF">E2C01_081963</name>
</gene>